<evidence type="ECO:0000313" key="3">
    <source>
        <dbReference type="WBParaSite" id="HDID_0000750401-mRNA-1"/>
    </source>
</evidence>
<accession>A0A0R3SQW9</accession>
<gene>
    <name evidence="1" type="ORF">HDID_LOCUS7502</name>
</gene>
<reference evidence="3" key="1">
    <citation type="submission" date="2017-02" db="UniProtKB">
        <authorList>
            <consortium name="WormBaseParasite"/>
        </authorList>
    </citation>
    <scope>IDENTIFICATION</scope>
</reference>
<reference evidence="1 2" key="2">
    <citation type="submission" date="2018-11" db="EMBL/GenBank/DDBJ databases">
        <authorList>
            <consortium name="Pathogen Informatics"/>
        </authorList>
    </citation>
    <scope>NUCLEOTIDE SEQUENCE [LARGE SCALE GENOMIC DNA]</scope>
</reference>
<dbReference type="InterPro" id="IPR036116">
    <property type="entry name" value="FN3_sf"/>
</dbReference>
<sequence length="321" mass="35619">MEIAFFLIAVRLIDLDLVVKRVDSLSLIPYSSVVVRAKLTNPPQLEVECSKISVSWYPFNFSVDIGNADVREYRVELFSGNMTETKTVSVDQVMMDICREAFTNVKPGETYWAQITPIFFVEAGGGDGYLEDGVPSPPSETVFVPKEERLNGPRDCSLVGLSTNWAVFQWHHGSISCGLGDLVGYELSLAGLGQDTEPSSLSPEGVIIKRYRTDTFSTSIVTQFLRPGHRYAAQIFAIYEQGSVACSGIKMGGIESNIHTLDGLGHFIFTTFTEIEAQSVPMVKINHLERSYDRFGIRVQISEAEIAEPVQLWQKSSIVEV</sequence>
<dbReference type="AlphaFoldDB" id="A0A0R3SQW9"/>
<dbReference type="EMBL" id="UYSG01010940">
    <property type="protein sequence ID" value="VDL59820.1"/>
    <property type="molecule type" value="Genomic_DNA"/>
</dbReference>
<protein>
    <submittedName>
        <fullName evidence="3">Fibronectin type-III domain-containing protein</fullName>
    </submittedName>
</protein>
<dbReference type="WBParaSite" id="HDID_0000750401-mRNA-1">
    <property type="protein sequence ID" value="HDID_0000750401-mRNA-1"/>
    <property type="gene ID" value="HDID_0000750401"/>
</dbReference>
<dbReference type="STRING" id="6216.A0A0R3SQW9"/>
<dbReference type="Proteomes" id="UP000274504">
    <property type="component" value="Unassembled WGS sequence"/>
</dbReference>
<organism evidence="3">
    <name type="scientific">Hymenolepis diminuta</name>
    <name type="common">Rat tapeworm</name>
    <dbReference type="NCBI Taxonomy" id="6216"/>
    <lineage>
        <taxon>Eukaryota</taxon>
        <taxon>Metazoa</taxon>
        <taxon>Spiralia</taxon>
        <taxon>Lophotrochozoa</taxon>
        <taxon>Platyhelminthes</taxon>
        <taxon>Cestoda</taxon>
        <taxon>Eucestoda</taxon>
        <taxon>Cyclophyllidea</taxon>
        <taxon>Hymenolepididae</taxon>
        <taxon>Hymenolepis</taxon>
    </lineage>
</organism>
<evidence type="ECO:0000313" key="2">
    <source>
        <dbReference type="Proteomes" id="UP000274504"/>
    </source>
</evidence>
<evidence type="ECO:0000313" key="1">
    <source>
        <dbReference type="EMBL" id="VDL59820.1"/>
    </source>
</evidence>
<proteinExistence type="predicted"/>
<name>A0A0R3SQW9_HYMDI</name>
<dbReference type="SUPFAM" id="SSF49265">
    <property type="entry name" value="Fibronectin type III"/>
    <property type="match status" value="1"/>
</dbReference>
<dbReference type="OrthoDB" id="6058203at2759"/>